<dbReference type="InterPro" id="IPR036805">
    <property type="entry name" value="Tscrpt_elong_fac_GreA/B_N_sf"/>
</dbReference>
<dbReference type="PANTHER" id="PTHR30437:SF4">
    <property type="entry name" value="TRANSCRIPTION ELONGATION FACTOR GREA"/>
    <property type="match status" value="1"/>
</dbReference>
<dbReference type="GO" id="GO:0006354">
    <property type="term" value="P:DNA-templated transcription elongation"/>
    <property type="evidence" value="ECO:0007669"/>
    <property type="project" value="TreeGrafter"/>
</dbReference>
<dbReference type="Gene3D" id="3.10.50.30">
    <property type="entry name" value="Transcription elongation factor, GreA/GreB, C-terminal domain"/>
    <property type="match status" value="1"/>
</dbReference>
<evidence type="ECO:0000256" key="7">
    <source>
        <dbReference type="ARBA" id="ARBA00030776"/>
    </source>
</evidence>
<dbReference type="EMBL" id="MGEQ01000002">
    <property type="protein sequence ID" value="OGL88000.1"/>
    <property type="molecule type" value="Genomic_DNA"/>
</dbReference>
<dbReference type="InterPro" id="IPR023459">
    <property type="entry name" value="Tscrpt_elong_fac_GreA/B_fam"/>
</dbReference>
<dbReference type="InterPro" id="IPR036953">
    <property type="entry name" value="GreA/GreB_C_sf"/>
</dbReference>
<keyword evidence="3 8" id="KW-0805">Transcription regulation</keyword>
<dbReference type="Pfam" id="PF03449">
    <property type="entry name" value="GreA_GreB_N"/>
    <property type="match status" value="1"/>
</dbReference>
<organism evidence="12 13">
    <name type="scientific">Candidatus Uhrbacteria bacterium RIFCSPLOWO2_02_FULL_48_18</name>
    <dbReference type="NCBI Taxonomy" id="1802408"/>
    <lineage>
        <taxon>Bacteria</taxon>
        <taxon>Candidatus Uhriibacteriota</taxon>
    </lineage>
</organism>
<evidence type="ECO:0000313" key="13">
    <source>
        <dbReference type="Proteomes" id="UP000176593"/>
    </source>
</evidence>
<dbReference type="FunFam" id="1.10.287.180:FF:000001">
    <property type="entry name" value="Transcription elongation factor GreA"/>
    <property type="match status" value="1"/>
</dbReference>
<dbReference type="GO" id="GO:0032784">
    <property type="term" value="P:regulation of DNA-templated transcription elongation"/>
    <property type="evidence" value="ECO:0007669"/>
    <property type="project" value="UniProtKB-UniRule"/>
</dbReference>
<evidence type="ECO:0000256" key="8">
    <source>
        <dbReference type="HAMAP-Rule" id="MF_00105"/>
    </source>
</evidence>
<dbReference type="AlphaFoldDB" id="A0A1F7VBS5"/>
<reference evidence="12 13" key="1">
    <citation type="journal article" date="2016" name="Nat. Commun.">
        <title>Thousands of microbial genomes shed light on interconnected biogeochemical processes in an aquifer system.</title>
        <authorList>
            <person name="Anantharaman K."/>
            <person name="Brown C.T."/>
            <person name="Hug L.A."/>
            <person name="Sharon I."/>
            <person name="Castelle C.J."/>
            <person name="Probst A.J."/>
            <person name="Thomas B.C."/>
            <person name="Singh A."/>
            <person name="Wilkins M.J."/>
            <person name="Karaoz U."/>
            <person name="Brodie E.L."/>
            <person name="Williams K.H."/>
            <person name="Hubbard S.S."/>
            <person name="Banfield J.F."/>
        </authorList>
    </citation>
    <scope>NUCLEOTIDE SEQUENCE [LARGE SCALE GENOMIC DNA]</scope>
</reference>
<evidence type="ECO:0000259" key="11">
    <source>
        <dbReference type="Pfam" id="PF03449"/>
    </source>
</evidence>
<dbReference type="InterPro" id="IPR006359">
    <property type="entry name" value="Tscrpt_elong_fac_GreA"/>
</dbReference>
<dbReference type="NCBIfam" id="TIGR01462">
    <property type="entry name" value="greA"/>
    <property type="match status" value="1"/>
</dbReference>
<dbReference type="NCBIfam" id="NF001263">
    <property type="entry name" value="PRK00226.1-4"/>
    <property type="match status" value="1"/>
</dbReference>
<evidence type="ECO:0000256" key="9">
    <source>
        <dbReference type="RuleBase" id="RU000556"/>
    </source>
</evidence>
<name>A0A1F7VBS5_9BACT</name>
<sequence>MPTYLSKQGLEDLKAEHAKRITQIRKEIAEKISAAKELGDLSENFEYHEAKEQQGLNESRVVQLADMIRDAVIVNESTGGTSLGLGTTFVVEVNGAQKTYSLVGSNESDPMSGKISNESPIGLAFMGHEVGDLIEIQTPGGAMTYKIISIK</sequence>
<evidence type="ECO:0000256" key="5">
    <source>
        <dbReference type="ARBA" id="ARBA00023163"/>
    </source>
</evidence>
<dbReference type="Pfam" id="PF01272">
    <property type="entry name" value="GreA_GreB"/>
    <property type="match status" value="1"/>
</dbReference>
<dbReference type="PIRSF" id="PIRSF006092">
    <property type="entry name" value="GreA_GreB"/>
    <property type="match status" value="1"/>
</dbReference>
<dbReference type="Gene3D" id="1.10.287.180">
    <property type="entry name" value="Transcription elongation factor, GreA/GreB, N-terminal domain"/>
    <property type="match status" value="1"/>
</dbReference>
<evidence type="ECO:0000256" key="2">
    <source>
        <dbReference type="ARBA" id="ARBA00013729"/>
    </source>
</evidence>
<dbReference type="SUPFAM" id="SSF46557">
    <property type="entry name" value="GreA transcript cleavage protein, N-terminal domain"/>
    <property type="match status" value="1"/>
</dbReference>
<evidence type="ECO:0000256" key="1">
    <source>
        <dbReference type="ARBA" id="ARBA00008213"/>
    </source>
</evidence>
<proteinExistence type="inferred from homology"/>
<keyword evidence="5 8" id="KW-0804">Transcription</keyword>
<feature type="domain" description="Transcription elongation factor GreA/GreB N-terminal" evidence="11">
    <location>
        <begin position="4"/>
        <end position="73"/>
    </location>
</feature>
<accession>A0A1F7VBS5</accession>
<gene>
    <name evidence="8" type="primary">greA</name>
    <name evidence="12" type="ORF">A3I41_02735</name>
</gene>
<protein>
    <recommendedName>
        <fullName evidence="2 8">Transcription elongation factor GreA</fullName>
    </recommendedName>
    <alternativeName>
        <fullName evidence="7 8">Transcript cleavage factor GreA</fullName>
    </alternativeName>
</protein>
<dbReference type="SUPFAM" id="SSF54534">
    <property type="entry name" value="FKBP-like"/>
    <property type="match status" value="1"/>
</dbReference>
<keyword evidence="4 8" id="KW-0238">DNA-binding</keyword>
<comment type="function">
    <text evidence="6 8 9">Necessary for efficient RNA polymerase transcription elongation past template-encoded arresting sites. The arresting sites in DNA have the property of trapping a certain fraction of elongating RNA polymerases that pass through, resulting in locked ternary complexes. Cleavage of the nascent transcript by cleavage factors such as GreA or GreB allows the resumption of elongation from the new 3'terminus. GreA releases sequences of 2 to 3 nucleotides.</text>
</comment>
<dbReference type="GO" id="GO:0003677">
    <property type="term" value="F:DNA binding"/>
    <property type="evidence" value="ECO:0007669"/>
    <property type="project" value="UniProtKB-UniRule"/>
</dbReference>
<evidence type="ECO:0000313" key="12">
    <source>
        <dbReference type="EMBL" id="OGL88000.1"/>
    </source>
</evidence>
<evidence type="ECO:0000256" key="6">
    <source>
        <dbReference type="ARBA" id="ARBA00024916"/>
    </source>
</evidence>
<evidence type="ECO:0000256" key="3">
    <source>
        <dbReference type="ARBA" id="ARBA00023015"/>
    </source>
</evidence>
<dbReference type="HAMAP" id="MF_00105">
    <property type="entry name" value="GreA_GreB"/>
    <property type="match status" value="1"/>
</dbReference>
<evidence type="ECO:0000256" key="4">
    <source>
        <dbReference type="ARBA" id="ARBA00023125"/>
    </source>
</evidence>
<dbReference type="InterPro" id="IPR022691">
    <property type="entry name" value="Tscrpt_elong_fac_GreA/B_N"/>
</dbReference>
<evidence type="ECO:0000259" key="10">
    <source>
        <dbReference type="Pfam" id="PF01272"/>
    </source>
</evidence>
<dbReference type="PANTHER" id="PTHR30437">
    <property type="entry name" value="TRANSCRIPTION ELONGATION FACTOR GREA"/>
    <property type="match status" value="1"/>
</dbReference>
<dbReference type="InterPro" id="IPR001437">
    <property type="entry name" value="Tscrpt_elong_fac_GreA/B_C"/>
</dbReference>
<feature type="domain" description="Transcription elongation factor GreA/GreB C-terminal" evidence="10">
    <location>
        <begin position="88"/>
        <end position="151"/>
    </location>
</feature>
<dbReference type="InterPro" id="IPR028624">
    <property type="entry name" value="Tscrpt_elong_fac_GreA/B"/>
</dbReference>
<comment type="similarity">
    <text evidence="1 8 9">Belongs to the GreA/GreB family.</text>
</comment>
<dbReference type="GO" id="GO:0070063">
    <property type="term" value="F:RNA polymerase binding"/>
    <property type="evidence" value="ECO:0007669"/>
    <property type="project" value="InterPro"/>
</dbReference>
<comment type="caution">
    <text evidence="12">The sequence shown here is derived from an EMBL/GenBank/DDBJ whole genome shotgun (WGS) entry which is preliminary data.</text>
</comment>
<dbReference type="Proteomes" id="UP000176593">
    <property type="component" value="Unassembled WGS sequence"/>
</dbReference>